<dbReference type="EMBL" id="SIRE01000052">
    <property type="protein sequence ID" value="TBL67916.1"/>
    <property type="molecule type" value="Genomic_DNA"/>
</dbReference>
<comment type="caution">
    <text evidence="3">The sequence shown here is derived from an EMBL/GenBank/DDBJ whole genome shotgun (WGS) entry which is preliminary data.</text>
</comment>
<reference evidence="3 4" key="1">
    <citation type="submission" date="2019-02" db="EMBL/GenBank/DDBJ databases">
        <title>Paenibacillus sp. nov., isolated from surface-sterilized tissue of Thalictrum simplex L.</title>
        <authorList>
            <person name="Tuo L."/>
        </authorList>
    </citation>
    <scope>NUCLEOTIDE SEQUENCE [LARGE SCALE GENOMIC DNA]</scope>
    <source>
        <strain evidence="3 4">N2SHLJ1</strain>
    </source>
</reference>
<keyword evidence="4" id="KW-1185">Reference proteome</keyword>
<gene>
    <name evidence="3" type="ORF">EYB31_39195</name>
</gene>
<protein>
    <recommendedName>
        <fullName evidence="2">Cell wall-active antibiotics response LiaF-like C-terminal domain-containing protein</fullName>
    </recommendedName>
</protein>
<name>A0A4Q9DFR4_9BACL</name>
<dbReference type="Pfam" id="PF09922">
    <property type="entry name" value="LiaF-like_C"/>
    <property type="match status" value="1"/>
</dbReference>
<feature type="domain" description="Cell wall-active antibiotics response LiaF-like C-terminal" evidence="2">
    <location>
        <begin position="102"/>
        <end position="214"/>
    </location>
</feature>
<dbReference type="RefSeq" id="WP_131019038.1">
    <property type="nucleotide sequence ID" value="NZ_SIRE01000052.1"/>
</dbReference>
<keyword evidence="1" id="KW-1133">Transmembrane helix</keyword>
<dbReference type="OrthoDB" id="2660937at2"/>
<evidence type="ECO:0000259" key="2">
    <source>
        <dbReference type="Pfam" id="PF09922"/>
    </source>
</evidence>
<feature type="transmembrane region" description="Helical" evidence="1">
    <location>
        <begin position="12"/>
        <end position="42"/>
    </location>
</feature>
<dbReference type="NCBIfam" id="NF040535">
    <property type="entry name" value="LiaF_C_term"/>
    <property type="match status" value="1"/>
</dbReference>
<keyword evidence="1" id="KW-0472">Membrane</keyword>
<evidence type="ECO:0000313" key="4">
    <source>
        <dbReference type="Proteomes" id="UP000293142"/>
    </source>
</evidence>
<evidence type="ECO:0000256" key="1">
    <source>
        <dbReference type="SAM" id="Phobius"/>
    </source>
</evidence>
<organism evidence="3 4">
    <name type="scientific">Paenibacillus thalictri</name>
    <dbReference type="NCBI Taxonomy" id="2527873"/>
    <lineage>
        <taxon>Bacteria</taxon>
        <taxon>Bacillati</taxon>
        <taxon>Bacillota</taxon>
        <taxon>Bacilli</taxon>
        <taxon>Bacillales</taxon>
        <taxon>Paenibacillaceae</taxon>
        <taxon>Paenibacillus</taxon>
    </lineage>
</organism>
<accession>A0A4Q9DFR4</accession>
<sequence>MEKNNRTRIAAIVLIVAGLFLLADNHIGFFTVVALLFIVFGVKKVRSAHNRKGYVMLGIGLLILFSGHLTIILSVILISLGFFYLKSKQVHKDDSFMQKQSMIDSIQWGKDPWILRNCAIWNVVGEVHIDLTYAIFEHKETTIILQGVIADVDIIVPEDIGISVTSSVMFGQLHVGMEKESGVTNKIVWQSPNYEFCDQQLKLIISYVVGDVDIKIV</sequence>
<keyword evidence="1" id="KW-0812">Transmembrane</keyword>
<dbReference type="InterPro" id="IPR024425">
    <property type="entry name" value="LiaF-like_C"/>
</dbReference>
<evidence type="ECO:0000313" key="3">
    <source>
        <dbReference type="EMBL" id="TBL67916.1"/>
    </source>
</evidence>
<dbReference type="Proteomes" id="UP000293142">
    <property type="component" value="Unassembled WGS sequence"/>
</dbReference>
<feature type="transmembrane region" description="Helical" evidence="1">
    <location>
        <begin position="54"/>
        <end position="85"/>
    </location>
</feature>
<dbReference type="InterPro" id="IPR047793">
    <property type="entry name" value="LiaF_C"/>
</dbReference>
<dbReference type="AlphaFoldDB" id="A0A4Q9DFR4"/>
<proteinExistence type="predicted"/>